<evidence type="ECO:0000256" key="1">
    <source>
        <dbReference type="SAM" id="SignalP"/>
    </source>
</evidence>
<evidence type="ECO:0000313" key="4">
    <source>
        <dbReference type="Proteomes" id="UP000030746"/>
    </source>
</evidence>
<dbReference type="HOGENOM" id="CLU_892224_0_0_1"/>
<reference evidence="3 4" key="1">
    <citation type="journal article" date="2013" name="Nature">
        <title>Insights into bilaterian evolution from three spiralian genomes.</title>
        <authorList>
            <person name="Simakov O."/>
            <person name="Marletaz F."/>
            <person name="Cho S.J."/>
            <person name="Edsinger-Gonzales E."/>
            <person name="Havlak P."/>
            <person name="Hellsten U."/>
            <person name="Kuo D.H."/>
            <person name="Larsson T."/>
            <person name="Lv J."/>
            <person name="Arendt D."/>
            <person name="Savage R."/>
            <person name="Osoegawa K."/>
            <person name="de Jong P."/>
            <person name="Grimwood J."/>
            <person name="Chapman J.A."/>
            <person name="Shapiro H."/>
            <person name="Aerts A."/>
            <person name="Otillar R.P."/>
            <person name="Terry A.Y."/>
            <person name="Boore J.L."/>
            <person name="Grigoriev I.V."/>
            <person name="Lindberg D.R."/>
            <person name="Seaver E.C."/>
            <person name="Weisblat D.A."/>
            <person name="Putnam N.H."/>
            <person name="Rokhsar D.S."/>
        </authorList>
    </citation>
    <scope>NUCLEOTIDE SEQUENCE [LARGE SCALE GENOMIC DNA]</scope>
</reference>
<evidence type="ECO:0000259" key="2">
    <source>
        <dbReference type="Pfam" id="PF00024"/>
    </source>
</evidence>
<dbReference type="InterPro" id="IPR003609">
    <property type="entry name" value="Pan_app"/>
</dbReference>
<keyword evidence="4" id="KW-1185">Reference proteome</keyword>
<dbReference type="GeneID" id="20248805"/>
<feature type="signal peptide" evidence="1">
    <location>
        <begin position="1"/>
        <end position="25"/>
    </location>
</feature>
<feature type="domain" description="Apple" evidence="2">
    <location>
        <begin position="272"/>
        <end position="305"/>
    </location>
</feature>
<dbReference type="KEGG" id="lgi:LOTGIDRAFT_232077"/>
<proteinExistence type="predicted"/>
<evidence type="ECO:0000313" key="3">
    <source>
        <dbReference type="EMBL" id="ESO95402.1"/>
    </source>
</evidence>
<dbReference type="RefSeq" id="XP_009053911.1">
    <property type="nucleotide sequence ID" value="XM_009055663.1"/>
</dbReference>
<dbReference type="AlphaFoldDB" id="V4AEW4"/>
<gene>
    <name evidence="3" type="ORF">LOTGIDRAFT_232077</name>
</gene>
<sequence length="312" mass="34789">MATAAVFSVHCILILIFSVLEHVDSYCFHLTDNMRSFSGLAHTSVTTVSDCTMLCSDDQSCKGVTWHKDLGCYIVAQMENRHIDNAFLLEHFTNCSSPAHADMTVCFHHRGIGTSVLLNGMVVAKDCFTVCRIVPTCLACNWDISYHKCYLFYQTSTGIAYDVNFHFYNKHSSCSMETTTAQSSTSEDISTVTDIITTEENSLEDTGATSEEAPEVTSVDSTITTNINTAADTTTEVTTADIAAHTNITWSDKEGYFIYENGYKENNLVIKNSRIYCATQCVKDILCNGFDYNSTTLSCHLKTNDFQYRRIQ</sequence>
<protein>
    <recommendedName>
        <fullName evidence="2">Apple domain-containing protein</fullName>
    </recommendedName>
</protein>
<organism evidence="3 4">
    <name type="scientific">Lottia gigantea</name>
    <name type="common">Giant owl limpet</name>
    <dbReference type="NCBI Taxonomy" id="225164"/>
    <lineage>
        <taxon>Eukaryota</taxon>
        <taxon>Metazoa</taxon>
        <taxon>Spiralia</taxon>
        <taxon>Lophotrochozoa</taxon>
        <taxon>Mollusca</taxon>
        <taxon>Gastropoda</taxon>
        <taxon>Patellogastropoda</taxon>
        <taxon>Lottioidea</taxon>
        <taxon>Lottiidae</taxon>
        <taxon>Lottia</taxon>
    </lineage>
</organism>
<keyword evidence="1" id="KW-0732">Signal</keyword>
<name>V4AEW4_LOTGI</name>
<dbReference type="Proteomes" id="UP000030746">
    <property type="component" value="Unassembled WGS sequence"/>
</dbReference>
<dbReference type="CTD" id="20248805"/>
<dbReference type="EMBL" id="KB201656">
    <property type="protein sequence ID" value="ESO95402.1"/>
    <property type="molecule type" value="Genomic_DNA"/>
</dbReference>
<accession>V4AEW4</accession>
<feature type="chain" id="PRO_5004718558" description="Apple domain-containing protein" evidence="1">
    <location>
        <begin position="26"/>
        <end position="312"/>
    </location>
</feature>
<dbReference type="Pfam" id="PF00024">
    <property type="entry name" value="PAN_1"/>
    <property type="match status" value="1"/>
</dbReference>